<accession>A0A369JIQ2</accession>
<reference evidence="19" key="1">
    <citation type="submission" date="2018-04" db="EMBL/GenBank/DDBJ databases">
        <title>Whole genome sequencing of Hypsizygus marmoreus.</title>
        <authorList>
            <person name="Choi I.-G."/>
            <person name="Min B."/>
            <person name="Kim J.-G."/>
            <person name="Kim S."/>
            <person name="Oh Y.-L."/>
            <person name="Kong W.-S."/>
            <person name="Park H."/>
            <person name="Jeong J."/>
            <person name="Song E.-S."/>
        </authorList>
    </citation>
    <scope>NUCLEOTIDE SEQUENCE [LARGE SCALE GENOMIC DNA]</scope>
    <source>
        <strain evidence="19">51987-8</strain>
    </source>
</reference>
<comment type="caution">
    <text evidence="19">The sequence shown here is derived from an EMBL/GenBank/DDBJ whole genome shotgun (WGS) entry which is preliminary data.</text>
</comment>
<feature type="region of interest" description="Disordered" evidence="16">
    <location>
        <begin position="866"/>
        <end position="894"/>
    </location>
</feature>
<feature type="compositionally biased region" description="Low complexity" evidence="16">
    <location>
        <begin position="875"/>
        <end position="894"/>
    </location>
</feature>
<dbReference type="FunFam" id="3.30.1490.100:FF:000001">
    <property type="entry name" value="DNA repair protein REV1"/>
    <property type="match status" value="1"/>
</dbReference>
<dbReference type="FunFam" id="3.40.50.10190:FF:000011">
    <property type="entry name" value="DNA repair protein REV1"/>
    <property type="match status" value="1"/>
</dbReference>
<evidence type="ECO:0000256" key="6">
    <source>
        <dbReference type="ARBA" id="ARBA00022679"/>
    </source>
</evidence>
<dbReference type="SMART" id="SM00292">
    <property type="entry name" value="BRCT"/>
    <property type="match status" value="1"/>
</dbReference>
<dbReference type="Pfam" id="PF00817">
    <property type="entry name" value="IMS"/>
    <property type="match status" value="1"/>
</dbReference>
<evidence type="ECO:0000256" key="5">
    <source>
        <dbReference type="ARBA" id="ARBA00022634"/>
    </source>
</evidence>
<dbReference type="FunCoup" id="A0A369JIQ2">
    <property type="interactions" value="361"/>
</dbReference>
<comment type="cofactor">
    <cofactor evidence="1">
        <name>Mg(2+)</name>
        <dbReference type="ChEBI" id="CHEBI:18420"/>
    </cofactor>
</comment>
<dbReference type="PANTHER" id="PTHR45990:SF1">
    <property type="entry name" value="DNA REPAIR PROTEIN REV1"/>
    <property type="match status" value="1"/>
</dbReference>
<dbReference type="Proteomes" id="UP000076154">
    <property type="component" value="Unassembled WGS sequence"/>
</dbReference>
<sequence>MDLPGPSQSNSSDYFEEDDSAFLEALETAVLPGDVKLEDKDNESPDESQELAPPPPSQPSLKRRRLEAFEERSKSRQDQVQDEAIYGASHFGDFGEYMRRKRAKLQIQNAEIEDDDGDSASESRIFQGLAIYINGYTQPSVQELRGLIVKCGGIFQPYLDKKSIVTHIITCSLTPNKIREFKHMKVVRPEWLVESARAGVLLPFQDFIFIPDERQEDSQGSKTKQTNLSKNSRPTTSAAALRDLYKTPPRRPVPQVSALNFNKNVRSRPVFNPPKPVEYPQEPPKEPPGYADHISNPIAERVMANPEWRKAHTSVAPDFIEGFYKNSRLHHLSTWKAELKNLVQEAQERAEVGGVAGLVAKVESEAVGHEGGVSMRGAELVMKSPGKGKGKGKERAVDDRVIMHCDFDCFFVSAGLLSRPQLKGKPVVVCHSQGAQGGASSTSEVASASYEARKFGIKNGMSLQQARKLCPGIITIPYEFETYKQLSLKFYTILMSHADDLQAVSVDEALIEVTGVVTQLRSRSSPEPGALDPAKDFAEAIRAQVRTATGCEVSIGISHNILLARLATRRAKPAGSYHLVPAEVEDFLAPLSISDLHGFGWSMEQKAQEKLGNTTLGELMDKSKAVLCDAMGKTTGETLYNALRGIDHKSLESDKPRKSVSCEINYGIRFENNQQAEAFIYQMATEVTKRLDDIGMLGRSITLKIMKRDPTAPVEPPKFLGHGACDLYNKQIPLIGAGGRATNDERVIGEHAWRMLRSFNFDPKELRGIGIQIQRLEHPTAQKNLQPGQAMLQFRRVESPKKAGPPPPADNKRGPQIFVCPPSVGAPEALPNQSPTKPTVVVDLPTFSQVDMDVFNALPADVRKELEDEYKRRSASPSRAGGPAAPAQPIPAARPAAAPNIFPKKITVKGTNFKRIARQLRPNNPAVISPQKNYAWQKSILMKKKGRAGASKLSDAALRDLDIDPEVFRMLPPALQHEQLARLRILKERGSLPDSPTQRQVLKPRKRKPIPEHLLWRAPAPRARFVAPPILRQQLEKPKKKLLFTETDDIQRAIEGWVHAYRRWVPKEKDIEFFTKYLVTAVDGKTHGDASVERAVAVLKWWLVLLRRYWGGSEYVDDEGYMDPSPGDPVGEAWWKTFREVKAKMDAVFNDKFGGKLSLR</sequence>
<comment type="function">
    <text evidence="14">Deoxycytidyl transferase involved in DNA repair. Transfers a dCMP residue from dCTP to the 3'-end of a DNA primer in a template-dependent reaction. May assist in the first step in the bypass of abasic lesions by the insertion of a nucleotide opposite the lesion. Required for normal induction of mutations by physical and chemical agents. Involved in mitochondrial DNA mutagenesis.</text>
</comment>
<dbReference type="CDD" id="cd19318">
    <property type="entry name" value="Rev1_UBM2"/>
    <property type="match status" value="1"/>
</dbReference>
<feature type="compositionally biased region" description="Basic and acidic residues" evidence="16">
    <location>
        <begin position="66"/>
        <end position="79"/>
    </location>
</feature>
<keyword evidence="8" id="KW-0479">Metal-binding</keyword>
<keyword evidence="11" id="KW-0238">DNA-binding</keyword>
<evidence type="ECO:0000256" key="2">
    <source>
        <dbReference type="ARBA" id="ARBA00004123"/>
    </source>
</evidence>
<evidence type="ECO:0000256" key="11">
    <source>
        <dbReference type="ARBA" id="ARBA00023125"/>
    </source>
</evidence>
<dbReference type="InterPro" id="IPR025527">
    <property type="entry name" value="HUWE1/Rev1_UBM"/>
</dbReference>
<evidence type="ECO:0000256" key="3">
    <source>
        <dbReference type="ARBA" id="ARBA00010945"/>
    </source>
</evidence>
<dbReference type="Gene3D" id="1.20.58.1280">
    <property type="entry name" value="DNA repair protein Rev1, C-terminal domain"/>
    <property type="match status" value="1"/>
</dbReference>
<dbReference type="Pfam" id="PF11799">
    <property type="entry name" value="IMS_C"/>
    <property type="match status" value="1"/>
</dbReference>
<comment type="subcellular location">
    <subcellularLocation>
        <location evidence="2">Nucleus</location>
    </subcellularLocation>
</comment>
<dbReference type="InterPro" id="IPR001126">
    <property type="entry name" value="UmuC"/>
</dbReference>
<dbReference type="Gene3D" id="3.40.50.10190">
    <property type="entry name" value="BRCT domain"/>
    <property type="match status" value="1"/>
</dbReference>
<dbReference type="GO" id="GO:0003887">
    <property type="term" value="F:DNA-directed DNA polymerase activity"/>
    <property type="evidence" value="ECO:0007669"/>
    <property type="project" value="InterPro"/>
</dbReference>
<keyword evidence="12" id="KW-0234">DNA repair</keyword>
<evidence type="ECO:0000256" key="7">
    <source>
        <dbReference type="ARBA" id="ARBA00022695"/>
    </source>
</evidence>
<dbReference type="InterPro" id="IPR043502">
    <property type="entry name" value="DNA/RNA_pol_sf"/>
</dbReference>
<dbReference type="GO" id="GO:0003684">
    <property type="term" value="F:damaged DNA binding"/>
    <property type="evidence" value="ECO:0007669"/>
    <property type="project" value="InterPro"/>
</dbReference>
<keyword evidence="9" id="KW-0227">DNA damage</keyword>
<dbReference type="PANTHER" id="PTHR45990">
    <property type="entry name" value="DNA REPAIR PROTEIN REV1"/>
    <property type="match status" value="1"/>
</dbReference>
<dbReference type="PROSITE" id="PS50173">
    <property type="entry name" value="UMUC"/>
    <property type="match status" value="1"/>
</dbReference>
<dbReference type="InterPro" id="IPR036775">
    <property type="entry name" value="DNA_pol_Y-fam_lit_finger_sf"/>
</dbReference>
<name>A0A369JIQ2_HYPMA</name>
<dbReference type="Pfam" id="PF14377">
    <property type="entry name" value="UBM"/>
    <property type="match status" value="2"/>
</dbReference>
<feature type="region of interest" description="Disordered" evidence="16">
    <location>
        <begin position="214"/>
        <end position="288"/>
    </location>
</feature>
<dbReference type="InterPro" id="IPR047346">
    <property type="entry name" value="Rev1_UBM1/2"/>
</dbReference>
<keyword evidence="7" id="KW-0548">Nucleotidyltransferase</keyword>
<evidence type="ECO:0000259" key="17">
    <source>
        <dbReference type="PROSITE" id="PS50172"/>
    </source>
</evidence>
<keyword evidence="6" id="KW-0808">Transferase</keyword>
<keyword evidence="13" id="KW-0539">Nucleus</keyword>
<dbReference type="InterPro" id="IPR043128">
    <property type="entry name" value="Rev_trsase/Diguanyl_cyclase"/>
</dbReference>
<dbReference type="InParanoid" id="A0A369JIQ2"/>
<dbReference type="EMBL" id="LUEZ02000080">
    <property type="protein sequence ID" value="RDB19284.1"/>
    <property type="molecule type" value="Genomic_DNA"/>
</dbReference>
<feature type="region of interest" description="Disordered" evidence="16">
    <location>
        <begin position="798"/>
        <end position="837"/>
    </location>
</feature>
<evidence type="ECO:0000256" key="8">
    <source>
        <dbReference type="ARBA" id="ARBA00022723"/>
    </source>
</evidence>
<dbReference type="InterPro" id="IPR038401">
    <property type="entry name" value="Rev1_C_sf"/>
</dbReference>
<dbReference type="Gene3D" id="3.30.70.270">
    <property type="match status" value="1"/>
</dbReference>
<dbReference type="AlphaFoldDB" id="A0A369JIQ2"/>
<dbReference type="Pfam" id="PF16727">
    <property type="entry name" value="REV1_C"/>
    <property type="match status" value="1"/>
</dbReference>
<dbReference type="InterPro" id="IPR053848">
    <property type="entry name" value="IMS_HHH_1"/>
</dbReference>
<evidence type="ECO:0000256" key="15">
    <source>
        <dbReference type="ARBA" id="ARBA00081902"/>
    </source>
</evidence>
<dbReference type="CDD" id="cd17719">
    <property type="entry name" value="BRCT_Rev1"/>
    <property type="match status" value="1"/>
</dbReference>
<dbReference type="Gene3D" id="3.30.1490.100">
    <property type="entry name" value="DNA polymerase, Y-family, little finger domain"/>
    <property type="match status" value="1"/>
</dbReference>
<dbReference type="Pfam" id="PF21999">
    <property type="entry name" value="IMS_HHH_1"/>
    <property type="match status" value="1"/>
</dbReference>
<dbReference type="InterPro" id="IPR031991">
    <property type="entry name" value="Rev1_C"/>
</dbReference>
<dbReference type="Gene3D" id="6.10.250.1490">
    <property type="match status" value="1"/>
</dbReference>
<keyword evidence="20" id="KW-1185">Reference proteome</keyword>
<feature type="compositionally biased region" description="Polar residues" evidence="16">
    <location>
        <begin position="220"/>
        <end position="238"/>
    </location>
</feature>
<dbReference type="GO" id="GO:0046872">
    <property type="term" value="F:metal ion binding"/>
    <property type="evidence" value="ECO:0007669"/>
    <property type="project" value="UniProtKB-KW"/>
</dbReference>
<dbReference type="Pfam" id="PF16589">
    <property type="entry name" value="BRCT_2"/>
    <property type="match status" value="1"/>
</dbReference>
<dbReference type="GO" id="GO:0070987">
    <property type="term" value="P:error-free translesion synthesis"/>
    <property type="evidence" value="ECO:0007669"/>
    <property type="project" value="UniProtKB-ARBA"/>
</dbReference>
<evidence type="ECO:0000256" key="14">
    <source>
        <dbReference type="ARBA" id="ARBA00058985"/>
    </source>
</evidence>
<dbReference type="SUPFAM" id="SSF56672">
    <property type="entry name" value="DNA/RNA polymerases"/>
    <property type="match status" value="1"/>
</dbReference>
<dbReference type="Gene3D" id="3.40.1170.60">
    <property type="match status" value="1"/>
</dbReference>
<protein>
    <recommendedName>
        <fullName evidence="4">DNA repair protein REV1</fullName>
    </recommendedName>
    <alternativeName>
        <fullName evidence="15">Reversionless protein 1</fullName>
    </alternativeName>
</protein>
<dbReference type="PROSITE" id="PS50172">
    <property type="entry name" value="BRCT"/>
    <property type="match status" value="1"/>
</dbReference>
<dbReference type="GO" id="GO:0005634">
    <property type="term" value="C:nucleus"/>
    <property type="evidence" value="ECO:0007669"/>
    <property type="project" value="UniProtKB-SubCell"/>
</dbReference>
<feature type="region of interest" description="Disordered" evidence="16">
    <location>
        <begin position="32"/>
        <end position="82"/>
    </location>
</feature>
<dbReference type="SUPFAM" id="SSF100879">
    <property type="entry name" value="Lesion bypass DNA polymerase (Y-family), little finger domain"/>
    <property type="match status" value="1"/>
</dbReference>
<dbReference type="STRING" id="39966.A0A369JIQ2"/>
<evidence type="ECO:0000256" key="9">
    <source>
        <dbReference type="ARBA" id="ARBA00022763"/>
    </source>
</evidence>
<dbReference type="GO" id="GO:0017125">
    <property type="term" value="F:deoxycytidyl transferase activity"/>
    <property type="evidence" value="ECO:0007669"/>
    <property type="project" value="TreeGrafter"/>
</dbReference>
<evidence type="ECO:0000256" key="16">
    <source>
        <dbReference type="SAM" id="MobiDB-lite"/>
    </source>
</evidence>
<dbReference type="Gene3D" id="1.10.150.20">
    <property type="entry name" value="5' to 3' exonuclease, C-terminal subdomain"/>
    <property type="match status" value="1"/>
</dbReference>
<dbReference type="InterPro" id="IPR001357">
    <property type="entry name" value="BRCT_dom"/>
</dbReference>
<keyword evidence="10" id="KW-0460">Magnesium</keyword>
<evidence type="ECO:0000256" key="10">
    <source>
        <dbReference type="ARBA" id="ARBA00022842"/>
    </source>
</evidence>
<dbReference type="CDD" id="cd01701">
    <property type="entry name" value="PolY_Rev1"/>
    <property type="match status" value="1"/>
</dbReference>
<dbReference type="GO" id="GO:0042276">
    <property type="term" value="P:error-prone translesion synthesis"/>
    <property type="evidence" value="ECO:0007669"/>
    <property type="project" value="TreeGrafter"/>
</dbReference>
<evidence type="ECO:0000259" key="18">
    <source>
        <dbReference type="PROSITE" id="PS50173"/>
    </source>
</evidence>
<gene>
    <name evidence="19" type="primary">rev1</name>
    <name evidence="19" type="ORF">Hypma_013691</name>
</gene>
<dbReference type="InterPro" id="IPR017961">
    <property type="entry name" value="DNA_pol_Y-fam_little_finger"/>
</dbReference>
<evidence type="ECO:0000256" key="1">
    <source>
        <dbReference type="ARBA" id="ARBA00001946"/>
    </source>
</evidence>
<feature type="domain" description="UmuC" evidence="18">
    <location>
        <begin position="402"/>
        <end position="600"/>
    </location>
</feature>
<proteinExistence type="inferred from homology"/>
<organism evidence="19 20">
    <name type="scientific">Hypsizygus marmoreus</name>
    <name type="common">White beech mushroom</name>
    <name type="synonym">Agaricus marmoreus</name>
    <dbReference type="NCBI Taxonomy" id="39966"/>
    <lineage>
        <taxon>Eukaryota</taxon>
        <taxon>Fungi</taxon>
        <taxon>Dikarya</taxon>
        <taxon>Basidiomycota</taxon>
        <taxon>Agaricomycotina</taxon>
        <taxon>Agaricomycetes</taxon>
        <taxon>Agaricomycetidae</taxon>
        <taxon>Agaricales</taxon>
        <taxon>Tricholomatineae</taxon>
        <taxon>Lyophyllaceae</taxon>
        <taxon>Hypsizygus</taxon>
    </lineage>
</organism>
<dbReference type="Gene3D" id="6.10.250.1630">
    <property type="match status" value="1"/>
</dbReference>
<evidence type="ECO:0000313" key="19">
    <source>
        <dbReference type="EMBL" id="RDB19284.1"/>
    </source>
</evidence>
<dbReference type="OrthoDB" id="427711at2759"/>
<evidence type="ECO:0000313" key="20">
    <source>
        <dbReference type="Proteomes" id="UP000076154"/>
    </source>
</evidence>
<dbReference type="InterPro" id="IPR036420">
    <property type="entry name" value="BRCT_dom_sf"/>
</dbReference>
<evidence type="ECO:0000256" key="4">
    <source>
        <dbReference type="ARBA" id="ARBA00020399"/>
    </source>
</evidence>
<comment type="similarity">
    <text evidence="3">Belongs to the DNA polymerase type-Y family.</text>
</comment>
<evidence type="ECO:0000256" key="13">
    <source>
        <dbReference type="ARBA" id="ARBA00023242"/>
    </source>
</evidence>
<keyword evidence="5" id="KW-0237">DNA synthesis</keyword>
<feature type="domain" description="BRCT" evidence="17">
    <location>
        <begin position="121"/>
        <end position="209"/>
    </location>
</feature>
<evidence type="ECO:0000256" key="12">
    <source>
        <dbReference type="ARBA" id="ARBA00023204"/>
    </source>
</evidence>
<dbReference type="GO" id="GO:0006281">
    <property type="term" value="P:DNA repair"/>
    <property type="evidence" value="ECO:0007669"/>
    <property type="project" value="UniProtKB-KW"/>
</dbReference>
<dbReference type="SUPFAM" id="SSF52113">
    <property type="entry name" value="BRCT domain"/>
    <property type="match status" value="1"/>
</dbReference>